<keyword evidence="5 9" id="KW-0479">Metal-binding</keyword>
<evidence type="ECO:0000313" key="11">
    <source>
        <dbReference type="EMBL" id="CAE6358357.1"/>
    </source>
</evidence>
<evidence type="ECO:0000313" key="12">
    <source>
        <dbReference type="Proteomes" id="UP000663846"/>
    </source>
</evidence>
<dbReference type="InterPro" id="IPR001128">
    <property type="entry name" value="Cyt_P450"/>
</dbReference>
<dbReference type="Pfam" id="PF00067">
    <property type="entry name" value="p450"/>
    <property type="match status" value="1"/>
</dbReference>
<dbReference type="CDD" id="cd11065">
    <property type="entry name" value="CYP64-like"/>
    <property type="match status" value="1"/>
</dbReference>
<comment type="pathway">
    <text evidence="2">Secondary metabolite biosynthesis.</text>
</comment>
<keyword evidence="6 10" id="KW-0560">Oxidoreductase</keyword>
<evidence type="ECO:0000256" key="2">
    <source>
        <dbReference type="ARBA" id="ARBA00005179"/>
    </source>
</evidence>
<proteinExistence type="inferred from homology"/>
<accession>A0A8H2ZWU6</accession>
<reference evidence="11" key="1">
    <citation type="submission" date="2021-01" db="EMBL/GenBank/DDBJ databases">
        <authorList>
            <person name="Kaushik A."/>
        </authorList>
    </citation>
    <scope>NUCLEOTIDE SEQUENCE</scope>
    <source>
        <strain evidence="11">AG1-1C</strain>
    </source>
</reference>
<dbReference type="InterPro" id="IPR050364">
    <property type="entry name" value="Cytochrome_P450_fung"/>
</dbReference>
<name>A0A8H2ZWU6_9AGAM</name>
<dbReference type="PROSITE" id="PS00086">
    <property type="entry name" value="CYTOCHROME_P450"/>
    <property type="match status" value="1"/>
</dbReference>
<evidence type="ECO:0000256" key="1">
    <source>
        <dbReference type="ARBA" id="ARBA00001971"/>
    </source>
</evidence>
<dbReference type="Gene3D" id="1.10.630.10">
    <property type="entry name" value="Cytochrome P450"/>
    <property type="match status" value="1"/>
</dbReference>
<sequence>MGNVRVASRVGLASLALVLLWRLVRRPKVRHPPSPTSFTFIGNLLSIPPGHDYTAFSKLGEELKSDTIFLKVFGQKIIVLNSAEAASEVLDKHSAFHSDRPSIPMVADTSLMNWSRVPSLIEYGDIWRHYRQIMNSWLNKRAVTQFDNLQERQTRSLLRRLLGATKHTQPFENVKNELFFAMGSLMLQLAYGYKPQDPQDPFFKEAQLAIHNILSAAMQTRDSGFLVNVFPSLSYIPDWFPWTSWKRVGREWGAQQEKAKTEPYEWLKSQVANGVHQHSLLGPFLQDHKLLSGLSPSERDERLKEVGIVLFAGGTDTIANFLVSFVAAMILNPYAQARAQQELDSVLGQVVLPKISDKERLPYTKNLIYEVFRLYPVVPLGIPHACYRDDTYREYDIQKGTTIMGNIWAIGRDPRQYPDPENFNPDRYLDPQVIRPPVFGWGRRKCPGTHFAEASTFITAASLLATFVFSKKRDKDGEEIVPQIDAERSSMMLALKPFEFEFQTRSEEHHKLILRAHANGG</sequence>
<comment type="similarity">
    <text evidence="3 10">Belongs to the cytochrome P450 family.</text>
</comment>
<dbReference type="InterPro" id="IPR036396">
    <property type="entry name" value="Cyt_P450_sf"/>
</dbReference>
<dbReference type="PANTHER" id="PTHR46300">
    <property type="entry name" value="P450, PUTATIVE (EUROFUNG)-RELATED-RELATED"/>
    <property type="match status" value="1"/>
</dbReference>
<gene>
    <name evidence="11" type="ORF">RDB_LOCUS16459</name>
</gene>
<evidence type="ECO:0000256" key="6">
    <source>
        <dbReference type="ARBA" id="ARBA00023002"/>
    </source>
</evidence>
<evidence type="ECO:0000256" key="4">
    <source>
        <dbReference type="ARBA" id="ARBA00022617"/>
    </source>
</evidence>
<dbReference type="PRINTS" id="PR00463">
    <property type="entry name" value="EP450I"/>
</dbReference>
<protein>
    <recommendedName>
        <fullName evidence="13">O-methylsterigmatocystin oxidoreductase</fullName>
    </recommendedName>
</protein>
<keyword evidence="4 9" id="KW-0349">Heme</keyword>
<dbReference type="GO" id="GO:0016705">
    <property type="term" value="F:oxidoreductase activity, acting on paired donors, with incorporation or reduction of molecular oxygen"/>
    <property type="evidence" value="ECO:0007669"/>
    <property type="project" value="InterPro"/>
</dbReference>
<dbReference type="PANTHER" id="PTHR46300:SF7">
    <property type="entry name" value="P450, PUTATIVE (EUROFUNG)-RELATED"/>
    <property type="match status" value="1"/>
</dbReference>
<dbReference type="GO" id="GO:0005506">
    <property type="term" value="F:iron ion binding"/>
    <property type="evidence" value="ECO:0007669"/>
    <property type="project" value="InterPro"/>
</dbReference>
<dbReference type="EMBL" id="CAJMWS010000084">
    <property type="protein sequence ID" value="CAE6358357.1"/>
    <property type="molecule type" value="Genomic_DNA"/>
</dbReference>
<evidence type="ECO:0000256" key="5">
    <source>
        <dbReference type="ARBA" id="ARBA00022723"/>
    </source>
</evidence>
<evidence type="ECO:0008006" key="13">
    <source>
        <dbReference type="Google" id="ProtNLM"/>
    </source>
</evidence>
<evidence type="ECO:0000256" key="9">
    <source>
        <dbReference type="PIRSR" id="PIRSR602401-1"/>
    </source>
</evidence>
<dbReference type="InterPro" id="IPR017972">
    <property type="entry name" value="Cyt_P450_CS"/>
</dbReference>
<organism evidence="11 12">
    <name type="scientific">Rhizoctonia solani</name>
    <dbReference type="NCBI Taxonomy" id="456999"/>
    <lineage>
        <taxon>Eukaryota</taxon>
        <taxon>Fungi</taxon>
        <taxon>Dikarya</taxon>
        <taxon>Basidiomycota</taxon>
        <taxon>Agaricomycotina</taxon>
        <taxon>Agaricomycetes</taxon>
        <taxon>Cantharellales</taxon>
        <taxon>Ceratobasidiaceae</taxon>
        <taxon>Rhizoctonia</taxon>
    </lineage>
</organism>
<dbReference type="GO" id="GO:0004497">
    <property type="term" value="F:monooxygenase activity"/>
    <property type="evidence" value="ECO:0007669"/>
    <property type="project" value="UniProtKB-KW"/>
</dbReference>
<feature type="binding site" description="axial binding residue" evidence="9">
    <location>
        <position position="446"/>
    </location>
    <ligand>
        <name>heme</name>
        <dbReference type="ChEBI" id="CHEBI:30413"/>
    </ligand>
    <ligandPart>
        <name>Fe</name>
        <dbReference type="ChEBI" id="CHEBI:18248"/>
    </ligandPart>
</feature>
<comment type="caution">
    <text evidence="11">The sequence shown here is derived from an EMBL/GenBank/DDBJ whole genome shotgun (WGS) entry which is preliminary data.</text>
</comment>
<dbReference type="AlphaFoldDB" id="A0A8H2ZWU6"/>
<keyword evidence="8 10" id="KW-0503">Monooxygenase</keyword>
<evidence type="ECO:0000256" key="10">
    <source>
        <dbReference type="RuleBase" id="RU000461"/>
    </source>
</evidence>
<dbReference type="InterPro" id="IPR002401">
    <property type="entry name" value="Cyt_P450_E_grp-I"/>
</dbReference>
<dbReference type="Proteomes" id="UP000663846">
    <property type="component" value="Unassembled WGS sequence"/>
</dbReference>
<evidence type="ECO:0000256" key="7">
    <source>
        <dbReference type="ARBA" id="ARBA00023004"/>
    </source>
</evidence>
<evidence type="ECO:0000256" key="3">
    <source>
        <dbReference type="ARBA" id="ARBA00010617"/>
    </source>
</evidence>
<keyword evidence="7 9" id="KW-0408">Iron</keyword>
<dbReference type="GO" id="GO:0020037">
    <property type="term" value="F:heme binding"/>
    <property type="evidence" value="ECO:0007669"/>
    <property type="project" value="InterPro"/>
</dbReference>
<evidence type="ECO:0000256" key="8">
    <source>
        <dbReference type="ARBA" id="ARBA00023033"/>
    </source>
</evidence>
<comment type="cofactor">
    <cofactor evidence="1 9">
        <name>heme</name>
        <dbReference type="ChEBI" id="CHEBI:30413"/>
    </cofactor>
</comment>
<dbReference type="SUPFAM" id="SSF48264">
    <property type="entry name" value="Cytochrome P450"/>
    <property type="match status" value="1"/>
</dbReference>